<dbReference type="InterPro" id="IPR013647">
    <property type="entry name" value="OligopepF_N_dom"/>
</dbReference>
<dbReference type="AlphaFoldDB" id="A0A1F4UWY3"/>
<dbReference type="GO" id="GO:0006518">
    <property type="term" value="P:peptide metabolic process"/>
    <property type="evidence" value="ECO:0007669"/>
    <property type="project" value="TreeGrafter"/>
</dbReference>
<keyword evidence="1 6" id="KW-0645">Protease</keyword>
<accession>A0A1F4UWY3</accession>
<dbReference type="GO" id="GO:0006508">
    <property type="term" value="P:proteolysis"/>
    <property type="evidence" value="ECO:0007669"/>
    <property type="project" value="UniProtKB-KW"/>
</dbReference>
<dbReference type="PANTHER" id="PTHR11804">
    <property type="entry name" value="PROTEASE M3 THIMET OLIGOPEPTIDASE-RELATED"/>
    <property type="match status" value="1"/>
</dbReference>
<dbReference type="SUPFAM" id="SSF55486">
    <property type="entry name" value="Metalloproteases ('zincins'), catalytic domain"/>
    <property type="match status" value="1"/>
</dbReference>
<name>A0A1F4UWY3_UNCKA</name>
<feature type="domain" description="Peptidase M3A/M3B catalytic" evidence="7">
    <location>
        <begin position="208"/>
        <end position="579"/>
    </location>
</feature>
<dbReference type="Gene3D" id="1.20.140.70">
    <property type="entry name" value="Oligopeptidase f, N-terminal domain"/>
    <property type="match status" value="1"/>
</dbReference>
<proteinExistence type="inferred from homology"/>
<dbReference type="PANTHER" id="PTHR11804:SF5">
    <property type="entry name" value="OLIGOENDOPEPTIDASE F"/>
    <property type="match status" value="1"/>
</dbReference>
<dbReference type="Proteomes" id="UP000177371">
    <property type="component" value="Unassembled WGS sequence"/>
</dbReference>
<evidence type="ECO:0000256" key="2">
    <source>
        <dbReference type="ARBA" id="ARBA00022723"/>
    </source>
</evidence>
<evidence type="ECO:0000256" key="6">
    <source>
        <dbReference type="RuleBase" id="RU003435"/>
    </source>
</evidence>
<dbReference type="Gene3D" id="1.10.1370.20">
    <property type="entry name" value="Oligoendopeptidase f, C-terminal domain"/>
    <property type="match status" value="1"/>
</dbReference>
<comment type="caution">
    <text evidence="9">The sequence shown here is derived from an EMBL/GenBank/DDBJ whole genome shotgun (WGS) entry which is preliminary data.</text>
</comment>
<feature type="domain" description="Oligopeptidase F N-terminal" evidence="8">
    <location>
        <begin position="119"/>
        <end position="171"/>
    </location>
</feature>
<dbReference type="Pfam" id="PF08439">
    <property type="entry name" value="Peptidase_M3_N"/>
    <property type="match status" value="1"/>
</dbReference>
<dbReference type="Pfam" id="PF01432">
    <property type="entry name" value="Peptidase_M3"/>
    <property type="match status" value="1"/>
</dbReference>
<dbReference type="EMBL" id="MEUT01000051">
    <property type="protein sequence ID" value="OGC49406.1"/>
    <property type="molecule type" value="Genomic_DNA"/>
</dbReference>
<dbReference type="CDD" id="cd09610">
    <property type="entry name" value="M3B_PepF"/>
    <property type="match status" value="1"/>
</dbReference>
<protein>
    <recommendedName>
        <fullName evidence="11">Oligoendopeptidase F</fullName>
    </recommendedName>
</protein>
<keyword evidence="4 6" id="KW-0862">Zinc</keyword>
<evidence type="ECO:0000259" key="8">
    <source>
        <dbReference type="Pfam" id="PF08439"/>
    </source>
</evidence>
<dbReference type="InterPro" id="IPR045090">
    <property type="entry name" value="Pept_M3A_M3B"/>
</dbReference>
<evidence type="ECO:0000256" key="1">
    <source>
        <dbReference type="ARBA" id="ARBA00022670"/>
    </source>
</evidence>
<dbReference type="InterPro" id="IPR001567">
    <property type="entry name" value="Pept_M3A_M3B_dom"/>
</dbReference>
<keyword evidence="5 6" id="KW-0482">Metalloprotease</keyword>
<evidence type="ECO:0000256" key="3">
    <source>
        <dbReference type="ARBA" id="ARBA00022801"/>
    </source>
</evidence>
<evidence type="ECO:0000256" key="4">
    <source>
        <dbReference type="ARBA" id="ARBA00022833"/>
    </source>
</evidence>
<evidence type="ECO:0008006" key="11">
    <source>
        <dbReference type="Google" id="ProtNLM"/>
    </source>
</evidence>
<evidence type="ECO:0000256" key="5">
    <source>
        <dbReference type="ARBA" id="ARBA00023049"/>
    </source>
</evidence>
<keyword evidence="3 6" id="KW-0378">Hydrolase</keyword>
<gene>
    <name evidence="9" type="ORF">A2W32_04415</name>
</gene>
<comment type="similarity">
    <text evidence="6">Belongs to the peptidase M3 family.</text>
</comment>
<organism evidence="9 10">
    <name type="scientific">candidate division WWE3 bacterium RBG_16_37_10</name>
    <dbReference type="NCBI Taxonomy" id="1802610"/>
    <lineage>
        <taxon>Bacteria</taxon>
        <taxon>Katanobacteria</taxon>
    </lineage>
</organism>
<evidence type="ECO:0000259" key="7">
    <source>
        <dbReference type="Pfam" id="PF01432"/>
    </source>
</evidence>
<keyword evidence="2 6" id="KW-0479">Metal-binding</keyword>
<comment type="cofactor">
    <cofactor evidence="6">
        <name>Zn(2+)</name>
        <dbReference type="ChEBI" id="CHEBI:29105"/>
    </cofactor>
    <text evidence="6">Binds 1 zinc ion.</text>
</comment>
<evidence type="ECO:0000313" key="10">
    <source>
        <dbReference type="Proteomes" id="UP000177371"/>
    </source>
</evidence>
<evidence type="ECO:0000313" key="9">
    <source>
        <dbReference type="EMBL" id="OGC49406.1"/>
    </source>
</evidence>
<dbReference type="GO" id="GO:0004222">
    <property type="term" value="F:metalloendopeptidase activity"/>
    <property type="evidence" value="ECO:0007669"/>
    <property type="project" value="InterPro"/>
</dbReference>
<dbReference type="InterPro" id="IPR042088">
    <property type="entry name" value="OligoPept_F_C"/>
</dbReference>
<dbReference type="GO" id="GO:0046872">
    <property type="term" value="F:metal ion binding"/>
    <property type="evidence" value="ECO:0007669"/>
    <property type="project" value="UniProtKB-UniRule"/>
</dbReference>
<sequence>MKIDTSKTIWNLSPLFKSDDDPEIETRRSEVNNESYKFINKWFKRNDYLEQEQALKEALDEYEALARNYGVAGHESLYLYLRQSTDQNNPELKAKVSKLDDFKVKIINDIQFFEMRISKVSAEMQKKFLNYPGLKQYNHFLENLFNKSKYLLSEDQEKVVNLKDKSAISNWVHMLSGFIDKEEREVLNNKGKREIKSFSSISNLLNNTSKNIRDTAAKAVNDIISKHIDVAEYELNSVLEYLKVEDELRNRDRPDLARLVSDNIEPEIIDSLIESVSSRNDISKRFYKLKAKLLGVKKLQYYEKNVPYGDIDKEISYKKTVDLIWNTFNNMDPEFSSIFKNIVENGQIDVLPKKGKRNGAFCMSMSQETPVYILLNFSNKLSDSLTLAHEMGHAINDTLIRRSQHALYRDVYLATAEVASTFCEDFVLNRFSKGADKETQLALKMMKLNDDVSTIHRQIACYIFEQEIHKNYREKGYLAKEQIGVVFRNHMKAYLGDYVELTEESDNWWVPWSHIRMYFYVYSYASGLLISKYMQNAVRRDTNFIIKVKEFLSAGLSDSPKNIFLKLGIDITKKDFWNTGLDEVEQLLGEAETLAKQLGK</sequence>
<dbReference type="STRING" id="1802610.A2W32_04415"/>
<reference evidence="9 10" key="1">
    <citation type="journal article" date="2016" name="Nat. Commun.">
        <title>Thousands of microbial genomes shed light on interconnected biogeochemical processes in an aquifer system.</title>
        <authorList>
            <person name="Anantharaman K."/>
            <person name="Brown C.T."/>
            <person name="Hug L.A."/>
            <person name="Sharon I."/>
            <person name="Castelle C.J."/>
            <person name="Probst A.J."/>
            <person name="Thomas B.C."/>
            <person name="Singh A."/>
            <person name="Wilkins M.J."/>
            <person name="Karaoz U."/>
            <person name="Brodie E.L."/>
            <person name="Williams K.H."/>
            <person name="Hubbard S.S."/>
            <person name="Banfield J.F."/>
        </authorList>
    </citation>
    <scope>NUCLEOTIDE SEQUENCE [LARGE SCALE GENOMIC DNA]</scope>
</reference>